<dbReference type="SUPFAM" id="SSF47781">
    <property type="entry name" value="RuvA domain 2-like"/>
    <property type="match status" value="1"/>
</dbReference>
<evidence type="ECO:0000313" key="4">
    <source>
        <dbReference type="Proteomes" id="UP000177515"/>
    </source>
</evidence>
<evidence type="ECO:0000256" key="1">
    <source>
        <dbReference type="SAM" id="MobiDB-lite"/>
    </source>
</evidence>
<dbReference type="EMBL" id="CP017754">
    <property type="protein sequence ID" value="AOZ05476.1"/>
    <property type="molecule type" value="Genomic_DNA"/>
</dbReference>
<dbReference type="RefSeq" id="WP_071068751.1">
    <property type="nucleotide sequence ID" value="NZ_CP017754.1"/>
</dbReference>
<name>A0ABM6F2X5_9BURK</name>
<feature type="chain" id="PRO_5045628972" description="Helix-hairpin-helix domain-containing protein" evidence="2">
    <location>
        <begin position="24"/>
        <end position="114"/>
    </location>
</feature>
<accession>A0ABM6F2X5</accession>
<dbReference type="Pfam" id="PF12836">
    <property type="entry name" value="HHH_3"/>
    <property type="match status" value="1"/>
</dbReference>
<sequence length="114" mass="11734">MSKRALLAVLGALAFSLGSAAHAVDVNNADEAALRTIKGIGPATAGTIIEERSRNGPYKDADDFAQRVKGVGPKSVVRLQEQGLSFGSRPATAAKKDARPDPKAGAKAVAKPAR</sequence>
<dbReference type="InterPro" id="IPR010994">
    <property type="entry name" value="RuvA_2-like"/>
</dbReference>
<dbReference type="PANTHER" id="PTHR21180:SF32">
    <property type="entry name" value="ENDONUCLEASE_EXONUCLEASE_PHOSPHATASE FAMILY DOMAIN-CONTAINING PROTEIN 1"/>
    <property type="match status" value="1"/>
</dbReference>
<organism evidence="3 4">
    <name type="scientific">Cupriavidus malaysiensis</name>
    <dbReference type="NCBI Taxonomy" id="367825"/>
    <lineage>
        <taxon>Bacteria</taxon>
        <taxon>Pseudomonadati</taxon>
        <taxon>Pseudomonadota</taxon>
        <taxon>Betaproteobacteria</taxon>
        <taxon>Burkholderiales</taxon>
        <taxon>Burkholderiaceae</taxon>
        <taxon>Cupriavidus</taxon>
    </lineage>
</organism>
<keyword evidence="2" id="KW-0732">Signal</keyword>
<feature type="compositionally biased region" description="Basic and acidic residues" evidence="1">
    <location>
        <begin position="94"/>
        <end position="104"/>
    </location>
</feature>
<dbReference type="Proteomes" id="UP000177515">
    <property type="component" value="Chromosome 1"/>
</dbReference>
<dbReference type="Gene3D" id="1.10.150.320">
    <property type="entry name" value="Photosystem II 12 kDa extrinsic protein"/>
    <property type="match status" value="1"/>
</dbReference>
<feature type="region of interest" description="Disordered" evidence="1">
    <location>
        <begin position="86"/>
        <end position="114"/>
    </location>
</feature>
<evidence type="ECO:0008006" key="5">
    <source>
        <dbReference type="Google" id="ProtNLM"/>
    </source>
</evidence>
<reference evidence="3 4" key="1">
    <citation type="submission" date="2016-10" db="EMBL/GenBank/DDBJ databases">
        <title>Complete genome sequences of three Cupriavidus strains isolated from various Malaysian environments.</title>
        <authorList>
            <person name="Abdullah A.A.-A."/>
            <person name="Shafie N.A.H."/>
            <person name="Lau N.S."/>
        </authorList>
    </citation>
    <scope>NUCLEOTIDE SEQUENCE [LARGE SCALE GENOMIC DNA]</scope>
    <source>
        <strain evidence="3 4">USMAA1020</strain>
    </source>
</reference>
<feature type="compositionally biased region" description="Low complexity" evidence="1">
    <location>
        <begin position="105"/>
        <end position="114"/>
    </location>
</feature>
<protein>
    <recommendedName>
        <fullName evidence="5">Helix-hairpin-helix domain-containing protein</fullName>
    </recommendedName>
</protein>
<gene>
    <name evidence="3" type="ORF">BKK80_06415</name>
</gene>
<proteinExistence type="predicted"/>
<feature type="signal peptide" evidence="2">
    <location>
        <begin position="1"/>
        <end position="23"/>
    </location>
</feature>
<dbReference type="PANTHER" id="PTHR21180">
    <property type="entry name" value="ENDONUCLEASE/EXONUCLEASE/PHOSPHATASE FAMILY DOMAIN-CONTAINING PROTEIN 1"/>
    <property type="match status" value="1"/>
</dbReference>
<evidence type="ECO:0000256" key="2">
    <source>
        <dbReference type="SAM" id="SignalP"/>
    </source>
</evidence>
<evidence type="ECO:0000313" key="3">
    <source>
        <dbReference type="EMBL" id="AOZ05476.1"/>
    </source>
</evidence>
<keyword evidence="4" id="KW-1185">Reference proteome</keyword>
<dbReference type="InterPro" id="IPR051675">
    <property type="entry name" value="Endo/Exo/Phosphatase_dom_1"/>
</dbReference>